<dbReference type="OrthoDB" id="9628817at2759"/>
<proteinExistence type="inferred from homology"/>
<name>A0A6P6DFH7_OCTDE</name>
<keyword evidence="3 6" id="KW-0964">Secreted</keyword>
<organism evidence="8 9">
    <name type="scientific">Octodon degus</name>
    <name type="common">Degu</name>
    <name type="synonym">Sciurus degus</name>
    <dbReference type="NCBI Taxonomy" id="10160"/>
    <lineage>
        <taxon>Eukaryota</taxon>
        <taxon>Metazoa</taxon>
        <taxon>Chordata</taxon>
        <taxon>Craniata</taxon>
        <taxon>Vertebrata</taxon>
        <taxon>Euteleostomi</taxon>
        <taxon>Mammalia</taxon>
        <taxon>Eutheria</taxon>
        <taxon>Euarchontoglires</taxon>
        <taxon>Glires</taxon>
        <taxon>Rodentia</taxon>
        <taxon>Hystricomorpha</taxon>
        <taxon>Octodontidae</taxon>
        <taxon>Octodon</taxon>
    </lineage>
</organism>
<keyword evidence="6" id="KW-0211">Defensin</keyword>
<comment type="subcellular location">
    <subcellularLocation>
        <location evidence="1 6">Secreted</location>
    </subcellularLocation>
</comment>
<evidence type="ECO:0000256" key="2">
    <source>
        <dbReference type="ARBA" id="ARBA00007371"/>
    </source>
</evidence>
<dbReference type="Proteomes" id="UP000515203">
    <property type="component" value="Unplaced"/>
</dbReference>
<dbReference type="InterPro" id="IPR025933">
    <property type="entry name" value="Beta_defensin_dom"/>
</dbReference>
<evidence type="ECO:0000313" key="9">
    <source>
        <dbReference type="RefSeq" id="XP_023558383.1"/>
    </source>
</evidence>
<accession>A0A6P6DFH7</accession>
<evidence type="ECO:0000256" key="6">
    <source>
        <dbReference type="RuleBase" id="RU231113"/>
    </source>
</evidence>
<evidence type="ECO:0000256" key="4">
    <source>
        <dbReference type="ARBA" id="ARBA00022729"/>
    </source>
</evidence>
<keyword evidence="4" id="KW-0732">Signal</keyword>
<protein>
    <recommendedName>
        <fullName evidence="6">Beta-defensin</fullName>
    </recommendedName>
</protein>
<feature type="domain" description="Beta-defensin" evidence="7">
    <location>
        <begin position="72"/>
        <end position="101"/>
    </location>
</feature>
<comment type="function">
    <text evidence="6">Has antibacterial activity.</text>
</comment>
<evidence type="ECO:0000256" key="5">
    <source>
        <dbReference type="ARBA" id="ARBA00023157"/>
    </source>
</evidence>
<sequence>MAAPPAPVTRSRTAPINSEALLALRLFPPWPASLPLLSGSPDTMQICALLLAVSLLLHQDPPACSELEVDRICGYGTARCRRWCKSQERKISTCPNTYACCLKPWAHSSQNVKGQ</sequence>
<keyword evidence="8" id="KW-1185">Reference proteome</keyword>
<dbReference type="InParanoid" id="A0A6P6DFH7"/>
<dbReference type="AlphaFoldDB" id="A0A6P6DFH7"/>
<keyword evidence="5" id="KW-1015">Disulfide bond</keyword>
<comment type="similarity">
    <text evidence="2 6">Belongs to the beta-defensin family.</text>
</comment>
<evidence type="ECO:0000259" key="7">
    <source>
        <dbReference type="Pfam" id="PF13841"/>
    </source>
</evidence>
<evidence type="ECO:0000313" key="8">
    <source>
        <dbReference type="Proteomes" id="UP000515203"/>
    </source>
</evidence>
<dbReference type="GeneID" id="111812969"/>
<dbReference type="GO" id="GO:0045087">
    <property type="term" value="P:innate immune response"/>
    <property type="evidence" value="ECO:0007669"/>
    <property type="project" value="InterPro"/>
</dbReference>
<keyword evidence="6" id="KW-0044">Antibiotic</keyword>
<keyword evidence="6" id="KW-0929">Antimicrobial</keyword>
<reference evidence="9" key="1">
    <citation type="submission" date="2025-08" db="UniProtKB">
        <authorList>
            <consortium name="RefSeq"/>
        </authorList>
    </citation>
    <scope>IDENTIFICATION</scope>
</reference>
<evidence type="ECO:0000256" key="3">
    <source>
        <dbReference type="ARBA" id="ARBA00022525"/>
    </source>
</evidence>
<dbReference type="Pfam" id="PF13841">
    <property type="entry name" value="Defensin_beta_2"/>
    <property type="match status" value="1"/>
</dbReference>
<dbReference type="GO" id="GO:0005576">
    <property type="term" value="C:extracellular region"/>
    <property type="evidence" value="ECO:0007669"/>
    <property type="project" value="UniProtKB-SubCell"/>
</dbReference>
<gene>
    <name evidence="9" type="primary">LOC111812969</name>
</gene>
<evidence type="ECO:0000256" key="1">
    <source>
        <dbReference type="ARBA" id="ARBA00004613"/>
    </source>
</evidence>
<dbReference type="RefSeq" id="XP_023558383.1">
    <property type="nucleotide sequence ID" value="XM_023702615.1"/>
</dbReference>
<dbReference type="GO" id="GO:0042742">
    <property type="term" value="P:defense response to bacterium"/>
    <property type="evidence" value="ECO:0007669"/>
    <property type="project" value="UniProtKB-UniRule"/>
</dbReference>